<dbReference type="GO" id="GO:0005634">
    <property type="term" value="C:nucleus"/>
    <property type="evidence" value="ECO:0007669"/>
    <property type="project" value="TreeGrafter"/>
</dbReference>
<keyword evidence="2" id="KW-1185">Reference proteome</keyword>
<gene>
    <name evidence="1" type="ORF">KFE25_010505</name>
</gene>
<dbReference type="InterPro" id="IPR019410">
    <property type="entry name" value="Methyltransf_16"/>
</dbReference>
<dbReference type="Gene3D" id="3.40.50.150">
    <property type="entry name" value="Vaccinia Virus protein VP39"/>
    <property type="match status" value="1"/>
</dbReference>
<dbReference type="EMBL" id="JAGTXO010000026">
    <property type="protein sequence ID" value="KAG8461318.1"/>
    <property type="molecule type" value="Genomic_DNA"/>
</dbReference>
<organism evidence="1 2">
    <name type="scientific">Diacronema lutheri</name>
    <name type="common">Unicellular marine alga</name>
    <name type="synonym">Monochrysis lutheri</name>
    <dbReference type="NCBI Taxonomy" id="2081491"/>
    <lineage>
        <taxon>Eukaryota</taxon>
        <taxon>Haptista</taxon>
        <taxon>Haptophyta</taxon>
        <taxon>Pavlovophyceae</taxon>
        <taxon>Pavlovales</taxon>
        <taxon>Pavlovaceae</taxon>
        <taxon>Diacronema</taxon>
    </lineage>
</organism>
<dbReference type="AlphaFoldDB" id="A0A8J6CBB8"/>
<evidence type="ECO:0008006" key="3">
    <source>
        <dbReference type="Google" id="ProtNLM"/>
    </source>
</evidence>
<dbReference type="InterPro" id="IPR038899">
    <property type="entry name" value="METTL22"/>
</dbReference>
<evidence type="ECO:0000313" key="1">
    <source>
        <dbReference type="EMBL" id="KAG8461318.1"/>
    </source>
</evidence>
<sequence length="363" mass="38720">MAAHADGQGEDVQEDRVLSDLHVACRVSVDAVCTTFSWVDLTDEDGDLVPRRRARDAAHDGRAAEADSHQLTVWHTAEATPLGLVGLQVWRGALVLCDYLWAMRGALLQDKLVVELGAGCGLVALVAAAGGADVLLTDAPQPVLENALRSLGAARDDVRARVRVRRLDWSEPLPRAQHRARAEARTASARVGARKGARVGESESASAFEWSATDVDDLRVAELVLCADCVYDPSLTEHLLVTVRALLGAPALASRGGGRHARALLSLERRLNFSLPALCESDGSAYARFRELLLPAEAGVLGADGSAWQRAGAVLVGEQIDLARVPCSMRMAAIGSPRRSALLGEDRATSGALELWELRIING</sequence>
<dbReference type="Pfam" id="PF10294">
    <property type="entry name" value="Methyltransf_16"/>
    <property type="match status" value="1"/>
</dbReference>
<dbReference type="InterPro" id="IPR029063">
    <property type="entry name" value="SAM-dependent_MTases_sf"/>
</dbReference>
<comment type="caution">
    <text evidence="1">The sequence shown here is derived from an EMBL/GenBank/DDBJ whole genome shotgun (WGS) entry which is preliminary data.</text>
</comment>
<proteinExistence type="predicted"/>
<name>A0A8J6CBB8_DIALT</name>
<dbReference type="PANTHER" id="PTHR23108:SF0">
    <property type="entry name" value="METHYLTRANSFERASE-LIKE PROTEIN 22"/>
    <property type="match status" value="1"/>
</dbReference>
<reference evidence="1" key="1">
    <citation type="submission" date="2021-05" db="EMBL/GenBank/DDBJ databases">
        <title>The genome of the haptophyte Pavlova lutheri (Diacronema luteri, Pavlovales) - a model for lipid biosynthesis in eukaryotic algae.</title>
        <authorList>
            <person name="Hulatt C.J."/>
            <person name="Posewitz M.C."/>
        </authorList>
    </citation>
    <scope>NUCLEOTIDE SEQUENCE</scope>
    <source>
        <strain evidence="1">NIVA-4/92</strain>
    </source>
</reference>
<evidence type="ECO:0000313" key="2">
    <source>
        <dbReference type="Proteomes" id="UP000751190"/>
    </source>
</evidence>
<dbReference type="Proteomes" id="UP000751190">
    <property type="component" value="Unassembled WGS sequence"/>
</dbReference>
<dbReference type="GO" id="GO:0008276">
    <property type="term" value="F:protein methyltransferase activity"/>
    <property type="evidence" value="ECO:0007669"/>
    <property type="project" value="InterPro"/>
</dbReference>
<dbReference type="PANTHER" id="PTHR23108">
    <property type="entry name" value="METHYLTRANSFERASE-RELATED"/>
    <property type="match status" value="1"/>
</dbReference>
<dbReference type="SUPFAM" id="SSF53335">
    <property type="entry name" value="S-adenosyl-L-methionine-dependent methyltransferases"/>
    <property type="match status" value="1"/>
</dbReference>
<dbReference type="OrthoDB" id="46564at2759"/>
<accession>A0A8J6CBB8</accession>
<protein>
    <recommendedName>
        <fullName evidence="3">Calmodulin-lysine N-methyltransferase</fullName>
    </recommendedName>
</protein>